<dbReference type="PROSITE" id="PS00061">
    <property type="entry name" value="ADH_SHORT"/>
    <property type="match status" value="1"/>
</dbReference>
<dbReference type="PRINTS" id="PR00081">
    <property type="entry name" value="GDHRDH"/>
</dbReference>
<dbReference type="InterPro" id="IPR002347">
    <property type="entry name" value="SDR_fam"/>
</dbReference>
<name>A0A1B7ND66_9AGAM</name>
<dbReference type="OrthoDB" id="498125at2759"/>
<dbReference type="FunFam" id="3.40.50.720:FF:000084">
    <property type="entry name" value="Short-chain dehydrogenase reductase"/>
    <property type="match status" value="1"/>
</dbReference>
<reference evidence="3 4" key="1">
    <citation type="submission" date="2016-06" db="EMBL/GenBank/DDBJ databases">
        <title>Comparative genomics of the ectomycorrhizal sister species Rhizopogon vinicolor and Rhizopogon vesiculosus (Basidiomycota: Boletales) reveals a divergence of the mating type B locus.</title>
        <authorList>
            <consortium name="DOE Joint Genome Institute"/>
            <person name="Mujic A.B."/>
            <person name="Kuo A."/>
            <person name="Tritt A."/>
            <person name="Lipzen A."/>
            <person name="Chen C."/>
            <person name="Johnson J."/>
            <person name="Sharma A."/>
            <person name="Barry K."/>
            <person name="Grigoriev I.V."/>
            <person name="Spatafora J.W."/>
        </authorList>
    </citation>
    <scope>NUCLEOTIDE SEQUENCE [LARGE SCALE GENOMIC DNA]</scope>
    <source>
        <strain evidence="3 4">AM-OR11-026</strain>
    </source>
</reference>
<comment type="similarity">
    <text evidence="1">Belongs to the short-chain dehydrogenases/reductases (SDR) family.</text>
</comment>
<dbReference type="GO" id="GO:0048038">
    <property type="term" value="F:quinone binding"/>
    <property type="evidence" value="ECO:0007669"/>
    <property type="project" value="TreeGrafter"/>
</dbReference>
<keyword evidence="2" id="KW-0521">NADP</keyword>
<dbReference type="InterPro" id="IPR020904">
    <property type="entry name" value="Sc_DH/Rdtase_CS"/>
</dbReference>
<dbReference type="Proteomes" id="UP000092154">
    <property type="component" value="Unassembled WGS sequence"/>
</dbReference>
<dbReference type="STRING" id="1314800.A0A1B7ND66"/>
<dbReference type="AlphaFoldDB" id="A0A1B7ND66"/>
<dbReference type="PANTHER" id="PTHR42760">
    <property type="entry name" value="SHORT-CHAIN DEHYDROGENASES/REDUCTASES FAMILY MEMBER"/>
    <property type="match status" value="1"/>
</dbReference>
<dbReference type="PANTHER" id="PTHR42760:SF121">
    <property type="entry name" value="3-OXOACYL-(ACYL-CARRIER-PROTEIN) REDUCTASE"/>
    <property type="match status" value="1"/>
</dbReference>
<dbReference type="GO" id="GO:0006633">
    <property type="term" value="P:fatty acid biosynthetic process"/>
    <property type="evidence" value="ECO:0007669"/>
    <property type="project" value="TreeGrafter"/>
</dbReference>
<evidence type="ECO:0000256" key="2">
    <source>
        <dbReference type="ARBA" id="ARBA00022857"/>
    </source>
</evidence>
<dbReference type="EMBL" id="KV448150">
    <property type="protein sequence ID" value="OAX42779.1"/>
    <property type="molecule type" value="Genomic_DNA"/>
</dbReference>
<dbReference type="GO" id="GO:0016616">
    <property type="term" value="F:oxidoreductase activity, acting on the CH-OH group of donors, NAD or NADP as acceptor"/>
    <property type="evidence" value="ECO:0007669"/>
    <property type="project" value="TreeGrafter"/>
</dbReference>
<sequence>MSQSKGVALVTGSAQGIGRAIAIRLAQDGFDLALNDLPEKKAVLEDFAVELQRGGESEGLYHPRTCIVAGDVSKEDEVKSMIDTAVDVLGSLDVMVANAGVGAMADILTETVEGWERLMHINATSAFLCYKYAAIQMVKQGRGGRIIGASSMLGKRASPILLSYSASKFAVRGLTQAAALQLGRHRITVNSYAPGVIETPLLVAGMVESVKANEKVQQVIDTSAVGYIGQPENIASAVSYLASKEAHFITGQCISVDGGLVLS</sequence>
<organism evidence="3 4">
    <name type="scientific">Rhizopogon vinicolor AM-OR11-026</name>
    <dbReference type="NCBI Taxonomy" id="1314800"/>
    <lineage>
        <taxon>Eukaryota</taxon>
        <taxon>Fungi</taxon>
        <taxon>Dikarya</taxon>
        <taxon>Basidiomycota</taxon>
        <taxon>Agaricomycotina</taxon>
        <taxon>Agaricomycetes</taxon>
        <taxon>Agaricomycetidae</taxon>
        <taxon>Boletales</taxon>
        <taxon>Suillineae</taxon>
        <taxon>Rhizopogonaceae</taxon>
        <taxon>Rhizopogon</taxon>
    </lineage>
</organism>
<dbReference type="Pfam" id="PF13561">
    <property type="entry name" value="adh_short_C2"/>
    <property type="match status" value="1"/>
</dbReference>
<dbReference type="Gene3D" id="3.40.50.720">
    <property type="entry name" value="NAD(P)-binding Rossmann-like Domain"/>
    <property type="match status" value="1"/>
</dbReference>
<dbReference type="InParanoid" id="A0A1B7ND66"/>
<dbReference type="SUPFAM" id="SSF51735">
    <property type="entry name" value="NAD(P)-binding Rossmann-fold domains"/>
    <property type="match status" value="1"/>
</dbReference>
<dbReference type="FunCoup" id="A0A1B7ND66">
    <property type="interactions" value="22"/>
</dbReference>
<gene>
    <name evidence="3" type="ORF">K503DRAFT_766483</name>
</gene>
<evidence type="ECO:0000313" key="4">
    <source>
        <dbReference type="Proteomes" id="UP000092154"/>
    </source>
</evidence>
<proteinExistence type="inferred from homology"/>
<protein>
    <submittedName>
        <fullName evidence="3">NAD(P)-binding protein</fullName>
    </submittedName>
</protein>
<evidence type="ECO:0000313" key="3">
    <source>
        <dbReference type="EMBL" id="OAX42779.1"/>
    </source>
</evidence>
<accession>A0A1B7ND66</accession>
<evidence type="ECO:0000256" key="1">
    <source>
        <dbReference type="ARBA" id="ARBA00006484"/>
    </source>
</evidence>
<keyword evidence="4" id="KW-1185">Reference proteome</keyword>
<dbReference type="InterPro" id="IPR036291">
    <property type="entry name" value="NAD(P)-bd_dom_sf"/>
</dbReference>
<dbReference type="PRINTS" id="PR00080">
    <property type="entry name" value="SDRFAMILY"/>
</dbReference>